<dbReference type="PANTHER" id="PTHR32329">
    <property type="entry name" value="BIFUNCTIONAL PROTEIN [INCLUDES 2-HYDROXYACYL-COA DEHYDRATASE (N-TER) AND ITS ACTIVATOR DOMAIN (C_TERM)-RELATED"/>
    <property type="match status" value="1"/>
</dbReference>
<evidence type="ECO:0000256" key="1">
    <source>
        <dbReference type="ARBA" id="ARBA00001966"/>
    </source>
</evidence>
<evidence type="ECO:0000256" key="5">
    <source>
        <dbReference type="SAM" id="MobiDB-lite"/>
    </source>
</evidence>
<dbReference type="Gene3D" id="3.40.50.11900">
    <property type="match status" value="1"/>
</dbReference>
<organism evidence="7 8">
    <name type="scientific">Parafannyhessea umbonata</name>
    <dbReference type="NCBI Taxonomy" id="604330"/>
    <lineage>
        <taxon>Bacteria</taxon>
        <taxon>Bacillati</taxon>
        <taxon>Actinomycetota</taxon>
        <taxon>Coriobacteriia</taxon>
        <taxon>Coriobacteriales</taxon>
        <taxon>Atopobiaceae</taxon>
        <taxon>Parafannyhessea</taxon>
    </lineage>
</organism>
<dbReference type="Gene3D" id="3.40.50.11890">
    <property type="match status" value="1"/>
</dbReference>
<evidence type="ECO:0000259" key="6">
    <source>
        <dbReference type="Pfam" id="PF01869"/>
    </source>
</evidence>
<comment type="caution">
    <text evidence="7">The sequence shown here is derived from an EMBL/GenBank/DDBJ whole genome shotgun (WGS) entry which is preliminary data.</text>
</comment>
<evidence type="ECO:0000313" key="8">
    <source>
        <dbReference type="Proteomes" id="UP000434342"/>
    </source>
</evidence>
<proteinExistence type="predicted"/>
<sequence length="614" mass="64296">MTTNVVCYGCKYAPIELLAGFGADARLIMAEPQSFEVAERLAHGNLCGFGKSVLACGLDPSVRQMVLTTCCDVMRRAYDVLKAQGCLDFLWMVDLPHRTDAPERRLLQAQLRSLARAYAQFSGRSFEVGRALAAIKVPPAPKPGSVALVGAHAPQSLLDELDHALSRPVVNHTCTGERILAQPPIELARAESAGCGRCTTADIAGTGANASTFDRFVEWYAGALLDQTPCMRMDDVGGRSGLVSGAHQGVVYHTMKFCDYYGFEYADLAGTTATPILKLETDGTRQSAGQLRTRIEAFDETLRTDAAAAAAAPSAAGHDAPSFSPSADAGEKDAPHAPATPTQKEAPMGSTQGEPRYVLGVDSGSTSTDAVVMGLDGTIVASVIGATGAKASRGAAAVVDAVLQKAGITADDLATSVATGYGREAIPHMDVAITEITCHAAGAHYLAPEARTVIDIGGQDSKVIHLNADGTVQNFVMNDKCAAGTGRFLEAMARTLQMPIEELSRQGLQWHHDVTISSMCTVFAESEVVSLIADDTPTPDIIHGLDVSVARKTAALARRVGGEPPYLMTGGVANNEGVVRALSDVLGAPVATHKDSQLCGAIGAAVLGIRRLSR</sequence>
<dbReference type="InterPro" id="IPR002731">
    <property type="entry name" value="ATPase_BadF"/>
</dbReference>
<dbReference type="InterPro" id="IPR008275">
    <property type="entry name" value="CoA_E_activase_dom"/>
</dbReference>
<dbReference type="Pfam" id="PF01869">
    <property type="entry name" value="BcrAD_BadFG"/>
    <property type="match status" value="1"/>
</dbReference>
<gene>
    <name evidence="7" type="ORF">FYJ69_00920</name>
</gene>
<dbReference type="GO" id="GO:0046872">
    <property type="term" value="F:metal ion binding"/>
    <property type="evidence" value="ECO:0007669"/>
    <property type="project" value="UniProtKB-KW"/>
</dbReference>
<dbReference type="PANTHER" id="PTHR32329:SF2">
    <property type="entry name" value="BIFUNCTIONAL PROTEIN [INCLUDES 2-HYDROXYACYL-COA DEHYDRATASE (N-TER) AND ITS ACTIVATOR DOMAIN (C_TERM)"/>
    <property type="match status" value="1"/>
</dbReference>
<dbReference type="GO" id="GO:0051536">
    <property type="term" value="F:iron-sulfur cluster binding"/>
    <property type="evidence" value="ECO:0007669"/>
    <property type="project" value="UniProtKB-KW"/>
</dbReference>
<evidence type="ECO:0000313" key="7">
    <source>
        <dbReference type="EMBL" id="MST59476.1"/>
    </source>
</evidence>
<dbReference type="EMBL" id="VUND01000001">
    <property type="protein sequence ID" value="MST59476.1"/>
    <property type="molecule type" value="Genomic_DNA"/>
</dbReference>
<feature type="domain" description="ATPase BadF/BadG/BcrA/BcrD type" evidence="6">
    <location>
        <begin position="359"/>
        <end position="608"/>
    </location>
</feature>
<dbReference type="AlphaFoldDB" id="A0A6N7X4V1"/>
<keyword evidence="4" id="KW-0411">Iron-sulfur</keyword>
<reference evidence="7 8" key="1">
    <citation type="submission" date="2019-08" db="EMBL/GenBank/DDBJ databases">
        <title>In-depth cultivation of the pig gut microbiome towards novel bacterial diversity and tailored functional studies.</title>
        <authorList>
            <person name="Wylensek D."/>
            <person name="Hitch T.C.A."/>
            <person name="Clavel T."/>
        </authorList>
    </citation>
    <scope>NUCLEOTIDE SEQUENCE [LARGE SCALE GENOMIC DNA]</scope>
    <source>
        <strain evidence="7 8">WB01_CNA04</strain>
    </source>
</reference>
<dbReference type="InterPro" id="IPR051805">
    <property type="entry name" value="Dehydratase_Activator_Redct"/>
</dbReference>
<dbReference type="SUPFAM" id="SSF53067">
    <property type="entry name" value="Actin-like ATPase domain"/>
    <property type="match status" value="1"/>
</dbReference>
<evidence type="ECO:0000256" key="3">
    <source>
        <dbReference type="ARBA" id="ARBA00023004"/>
    </source>
</evidence>
<dbReference type="Pfam" id="PF06050">
    <property type="entry name" value="HGD-D"/>
    <property type="match status" value="2"/>
</dbReference>
<evidence type="ECO:0000256" key="2">
    <source>
        <dbReference type="ARBA" id="ARBA00022723"/>
    </source>
</evidence>
<keyword evidence="2" id="KW-0479">Metal-binding</keyword>
<dbReference type="InterPro" id="IPR010327">
    <property type="entry name" value="FldB/FldC_alpha/beta"/>
</dbReference>
<dbReference type="InterPro" id="IPR043129">
    <property type="entry name" value="ATPase_NBD"/>
</dbReference>
<evidence type="ECO:0000256" key="4">
    <source>
        <dbReference type="ARBA" id="ARBA00023014"/>
    </source>
</evidence>
<protein>
    <submittedName>
        <fullName evidence="7">2-hydroxyglutaryl-CoA dehydratase</fullName>
    </submittedName>
</protein>
<name>A0A6N7X4V1_9ACTN</name>
<dbReference type="CDD" id="cd24036">
    <property type="entry name" value="ASKHA_NBD_BcrAD_BadFG_HgdC_HadI"/>
    <property type="match status" value="1"/>
</dbReference>
<feature type="region of interest" description="Disordered" evidence="5">
    <location>
        <begin position="309"/>
        <end position="361"/>
    </location>
</feature>
<dbReference type="Proteomes" id="UP000434342">
    <property type="component" value="Unassembled WGS sequence"/>
</dbReference>
<dbReference type="RefSeq" id="WP_154539276.1">
    <property type="nucleotide sequence ID" value="NZ_VUND01000001.1"/>
</dbReference>
<dbReference type="NCBIfam" id="TIGR00241">
    <property type="entry name" value="CoA_E_activ"/>
    <property type="match status" value="1"/>
</dbReference>
<keyword evidence="3" id="KW-0408">Iron</keyword>
<dbReference type="Gene3D" id="3.30.420.40">
    <property type="match status" value="2"/>
</dbReference>
<comment type="cofactor">
    <cofactor evidence="1">
        <name>[4Fe-4S] cluster</name>
        <dbReference type="ChEBI" id="CHEBI:49883"/>
    </cofactor>
</comment>
<accession>A0A6N7X4V1</accession>